<keyword evidence="2" id="KW-1185">Reference proteome</keyword>
<evidence type="ECO:0000313" key="2">
    <source>
        <dbReference type="Proteomes" id="UP001066276"/>
    </source>
</evidence>
<organism evidence="1 2">
    <name type="scientific">Pleurodeles waltl</name>
    <name type="common">Iberian ribbed newt</name>
    <dbReference type="NCBI Taxonomy" id="8319"/>
    <lineage>
        <taxon>Eukaryota</taxon>
        <taxon>Metazoa</taxon>
        <taxon>Chordata</taxon>
        <taxon>Craniata</taxon>
        <taxon>Vertebrata</taxon>
        <taxon>Euteleostomi</taxon>
        <taxon>Amphibia</taxon>
        <taxon>Batrachia</taxon>
        <taxon>Caudata</taxon>
        <taxon>Salamandroidea</taxon>
        <taxon>Salamandridae</taxon>
        <taxon>Pleurodelinae</taxon>
        <taxon>Pleurodeles</taxon>
    </lineage>
</organism>
<name>A0AAV7TNN7_PLEWA</name>
<dbReference type="EMBL" id="JANPWB010000006">
    <property type="protein sequence ID" value="KAJ1178227.1"/>
    <property type="molecule type" value="Genomic_DNA"/>
</dbReference>
<evidence type="ECO:0000313" key="1">
    <source>
        <dbReference type="EMBL" id="KAJ1178227.1"/>
    </source>
</evidence>
<accession>A0AAV7TNN7</accession>
<proteinExistence type="predicted"/>
<reference evidence="1" key="1">
    <citation type="journal article" date="2022" name="bioRxiv">
        <title>Sequencing and chromosome-scale assembly of the giantPleurodeles waltlgenome.</title>
        <authorList>
            <person name="Brown T."/>
            <person name="Elewa A."/>
            <person name="Iarovenko S."/>
            <person name="Subramanian E."/>
            <person name="Araus A.J."/>
            <person name="Petzold A."/>
            <person name="Susuki M."/>
            <person name="Suzuki K.-i.T."/>
            <person name="Hayashi T."/>
            <person name="Toyoda A."/>
            <person name="Oliveira C."/>
            <person name="Osipova E."/>
            <person name="Leigh N.D."/>
            <person name="Simon A."/>
            <person name="Yun M.H."/>
        </authorList>
    </citation>
    <scope>NUCLEOTIDE SEQUENCE</scope>
    <source>
        <strain evidence="1">20211129_DDA</strain>
        <tissue evidence="1">Liver</tissue>
    </source>
</reference>
<dbReference type="AlphaFoldDB" id="A0AAV7TNN7"/>
<comment type="caution">
    <text evidence="1">The sequence shown here is derived from an EMBL/GenBank/DDBJ whole genome shotgun (WGS) entry which is preliminary data.</text>
</comment>
<sequence>MGKRWNIEKEDIHRHFEVLQVSKGRSIQERWSSVLRVQAGITNLVMLDLFSWLIRYFQDLRKKIEQNVGLDHCSWPIRCMQDLRTKIEQDVG</sequence>
<dbReference type="Proteomes" id="UP001066276">
    <property type="component" value="Chromosome 3_2"/>
</dbReference>
<protein>
    <submittedName>
        <fullName evidence="1">Uncharacterized protein</fullName>
    </submittedName>
</protein>
<gene>
    <name evidence="1" type="ORF">NDU88_003474</name>
</gene>